<dbReference type="EMBL" id="JACHXU010000018">
    <property type="protein sequence ID" value="MBB3208810.1"/>
    <property type="molecule type" value="Genomic_DNA"/>
</dbReference>
<gene>
    <name evidence="1" type="ORF">FHS27_004643</name>
</gene>
<proteinExistence type="predicted"/>
<name>A0A7W5H890_9BACT</name>
<reference evidence="1 2" key="1">
    <citation type="submission" date="2020-08" db="EMBL/GenBank/DDBJ databases">
        <title>Genomic Encyclopedia of Type Strains, Phase III (KMG-III): the genomes of soil and plant-associated and newly described type strains.</title>
        <authorList>
            <person name="Whitman W."/>
        </authorList>
    </citation>
    <scope>NUCLEOTIDE SEQUENCE [LARGE SCALE GENOMIC DNA]</scope>
    <source>
        <strain evidence="1 2">CECT 8075</strain>
    </source>
</reference>
<evidence type="ECO:0000313" key="2">
    <source>
        <dbReference type="Proteomes" id="UP000536179"/>
    </source>
</evidence>
<dbReference type="AlphaFoldDB" id="A0A7W5H890"/>
<sequence>MAIVLPKFPARRPSAANGSAKQPAVNVTLCRDDATYSAGGFLRANWRVSRVSIEELSSVEVSVLWYTEGKGDEDLSVHYFRRYDGAQLRRLGMVDSQPIHCRLPPSPLSYRGHLLSIQWGIRVRVFVEEGREAVAEHPFYMVARKPDPEALANSSRIDLPCIEPSVKTPLHRRLPSVIRRWRDRQGNSAN</sequence>
<keyword evidence="2" id="KW-1185">Reference proteome</keyword>
<comment type="caution">
    <text evidence="1">The sequence shown here is derived from an EMBL/GenBank/DDBJ whole genome shotgun (WGS) entry which is preliminary data.</text>
</comment>
<accession>A0A7W5H890</accession>
<evidence type="ECO:0000313" key="1">
    <source>
        <dbReference type="EMBL" id="MBB3208810.1"/>
    </source>
</evidence>
<protein>
    <submittedName>
        <fullName evidence="1">Uncharacterized protein</fullName>
    </submittedName>
</protein>
<organism evidence="1 2">
    <name type="scientific">Aporhodopirellula rubra</name>
    <dbReference type="NCBI Taxonomy" id="980271"/>
    <lineage>
        <taxon>Bacteria</taxon>
        <taxon>Pseudomonadati</taxon>
        <taxon>Planctomycetota</taxon>
        <taxon>Planctomycetia</taxon>
        <taxon>Pirellulales</taxon>
        <taxon>Pirellulaceae</taxon>
        <taxon>Aporhodopirellula</taxon>
    </lineage>
</organism>
<dbReference type="Proteomes" id="UP000536179">
    <property type="component" value="Unassembled WGS sequence"/>
</dbReference>